<dbReference type="PANTHER" id="PTHR43725:SF47">
    <property type="entry name" value="UDP-GLUCOSE 4-EPIMERASE"/>
    <property type="match status" value="1"/>
</dbReference>
<proteinExistence type="inferred from homology"/>
<dbReference type="EMBL" id="VDEP01000477">
    <property type="protein sequence ID" value="KAA1072637.1"/>
    <property type="molecule type" value="Genomic_DNA"/>
</dbReference>
<name>A0A5B0M658_PUCGR</name>
<sequence>MALVQSLLKLPVFISLDRRSLELDKLRFSFHNSFPPAIVRVSRIALSELPNDASEDDKLYTNVTLYKGDITCKADIEKVFETEKVWGVIHIAAHKAVGESGEKPIQYYENNISATINLLDVRSLENGFVCSEPTVLTLSA</sequence>
<evidence type="ECO:0000313" key="14">
    <source>
        <dbReference type="Proteomes" id="UP000325313"/>
    </source>
</evidence>
<dbReference type="InterPro" id="IPR016040">
    <property type="entry name" value="NAD(P)-bd_dom"/>
</dbReference>
<comment type="catalytic activity">
    <reaction evidence="1">
        <text>UDP-alpha-D-glucose = UDP-alpha-D-galactose</text>
        <dbReference type="Rhea" id="RHEA:22168"/>
        <dbReference type="ChEBI" id="CHEBI:58885"/>
        <dbReference type="ChEBI" id="CHEBI:66914"/>
        <dbReference type="EC" id="5.1.3.2"/>
    </reaction>
</comment>
<evidence type="ECO:0000256" key="8">
    <source>
        <dbReference type="ARBA" id="ARBA00037955"/>
    </source>
</evidence>
<comment type="cofactor">
    <cofactor evidence="2">
        <name>NAD(+)</name>
        <dbReference type="ChEBI" id="CHEBI:57540"/>
    </cofactor>
</comment>
<evidence type="ECO:0000256" key="9">
    <source>
        <dbReference type="ARBA" id="ARBA00038238"/>
    </source>
</evidence>
<comment type="similarity">
    <text evidence="8">In the N-terminal section; belongs to the NAD(P)-dependent epimerase/dehydratase family.</text>
</comment>
<dbReference type="GO" id="GO:0005996">
    <property type="term" value="P:monosaccharide metabolic process"/>
    <property type="evidence" value="ECO:0007669"/>
    <property type="project" value="TreeGrafter"/>
</dbReference>
<organism evidence="12 14">
    <name type="scientific">Puccinia graminis f. sp. tritici</name>
    <dbReference type="NCBI Taxonomy" id="56615"/>
    <lineage>
        <taxon>Eukaryota</taxon>
        <taxon>Fungi</taxon>
        <taxon>Dikarya</taxon>
        <taxon>Basidiomycota</taxon>
        <taxon>Pucciniomycotina</taxon>
        <taxon>Pucciniomycetes</taxon>
        <taxon>Pucciniales</taxon>
        <taxon>Pucciniaceae</taxon>
        <taxon>Puccinia</taxon>
    </lineage>
</organism>
<comment type="pathway">
    <text evidence="4">Carbohydrate metabolism; hexose metabolism.</text>
</comment>
<evidence type="ECO:0000256" key="7">
    <source>
        <dbReference type="ARBA" id="ARBA00037676"/>
    </source>
</evidence>
<gene>
    <name evidence="12" type="primary">GAL10_2</name>
    <name evidence="11" type="ORF">PGT21_023402</name>
    <name evidence="12" type="ORF">PGTUg99_004821</name>
</gene>
<protein>
    <submittedName>
        <fullName evidence="12">UDP-glucose-4-epimerase</fullName>
    </submittedName>
</protein>
<evidence type="ECO:0000313" key="12">
    <source>
        <dbReference type="EMBL" id="KAA1072637.1"/>
    </source>
</evidence>
<dbReference type="Gene3D" id="3.40.50.720">
    <property type="entry name" value="NAD(P)-binding Rossmann-like Domain"/>
    <property type="match status" value="1"/>
</dbReference>
<evidence type="ECO:0000256" key="3">
    <source>
        <dbReference type="ARBA" id="ARBA00004947"/>
    </source>
</evidence>
<evidence type="ECO:0000256" key="2">
    <source>
        <dbReference type="ARBA" id="ARBA00001911"/>
    </source>
</evidence>
<dbReference type="GO" id="GO:0003978">
    <property type="term" value="F:UDP-glucose 4-epimerase activity"/>
    <property type="evidence" value="ECO:0007669"/>
    <property type="project" value="UniProtKB-EC"/>
</dbReference>
<comment type="function">
    <text evidence="7">Mutarotase converts alpha-aldose to the beta-anomer. It is active on D-glucose, L-arabinose, D-xylose, D-galactose, maltose and lactose.</text>
</comment>
<keyword evidence="6" id="KW-0413">Isomerase</keyword>
<keyword evidence="5" id="KW-0520">NAD</keyword>
<evidence type="ECO:0000313" key="13">
    <source>
        <dbReference type="Proteomes" id="UP000324748"/>
    </source>
</evidence>
<evidence type="ECO:0000313" key="11">
    <source>
        <dbReference type="EMBL" id="KAA1066158.1"/>
    </source>
</evidence>
<dbReference type="PANTHER" id="PTHR43725">
    <property type="entry name" value="UDP-GLUCOSE 4-EPIMERASE"/>
    <property type="match status" value="1"/>
</dbReference>
<comment type="pathway">
    <text evidence="3">Carbohydrate metabolism; galactose metabolism.</text>
</comment>
<dbReference type="Proteomes" id="UP000325313">
    <property type="component" value="Unassembled WGS sequence"/>
</dbReference>
<dbReference type="Proteomes" id="UP000324748">
    <property type="component" value="Unassembled WGS sequence"/>
</dbReference>
<comment type="caution">
    <text evidence="12">The sequence shown here is derived from an EMBL/GenBank/DDBJ whole genome shotgun (WGS) entry which is preliminary data.</text>
</comment>
<evidence type="ECO:0000256" key="4">
    <source>
        <dbReference type="ARBA" id="ARBA00005028"/>
    </source>
</evidence>
<reference evidence="13 14" key="1">
    <citation type="submission" date="2019-05" db="EMBL/GenBank/DDBJ databases">
        <title>Emergence of the Ug99 lineage of the wheat stem rust pathogen through somatic hybridization.</title>
        <authorList>
            <person name="Li F."/>
            <person name="Upadhyaya N.M."/>
            <person name="Sperschneider J."/>
            <person name="Matny O."/>
            <person name="Nguyen-Phuc H."/>
            <person name="Mago R."/>
            <person name="Raley C."/>
            <person name="Miller M.E."/>
            <person name="Silverstein K.A.T."/>
            <person name="Henningsen E."/>
            <person name="Hirsch C.D."/>
            <person name="Visser B."/>
            <person name="Pretorius Z.A."/>
            <person name="Steffenson B.J."/>
            <person name="Schwessinger B."/>
            <person name="Dodds P.N."/>
            <person name="Figueroa M."/>
        </authorList>
    </citation>
    <scope>NUCLEOTIDE SEQUENCE [LARGE SCALE GENOMIC DNA]</scope>
    <source>
        <strain evidence="11">21-0</strain>
        <strain evidence="12 14">Ug99</strain>
    </source>
</reference>
<evidence type="ECO:0000256" key="5">
    <source>
        <dbReference type="ARBA" id="ARBA00023027"/>
    </source>
</evidence>
<evidence type="ECO:0000256" key="6">
    <source>
        <dbReference type="ARBA" id="ARBA00023235"/>
    </source>
</evidence>
<accession>A0A5B0M658</accession>
<dbReference type="GO" id="GO:0005829">
    <property type="term" value="C:cytosol"/>
    <property type="evidence" value="ECO:0007669"/>
    <property type="project" value="TreeGrafter"/>
</dbReference>
<dbReference type="InterPro" id="IPR036291">
    <property type="entry name" value="NAD(P)-bd_dom_sf"/>
</dbReference>
<evidence type="ECO:0000256" key="1">
    <source>
        <dbReference type="ARBA" id="ARBA00000083"/>
    </source>
</evidence>
<feature type="domain" description="NAD(P)-binding" evidence="10">
    <location>
        <begin position="56"/>
        <end position="121"/>
    </location>
</feature>
<comment type="similarity">
    <text evidence="9">In the C-terminal section; belongs to the aldose epimerase family.</text>
</comment>
<evidence type="ECO:0000259" key="10">
    <source>
        <dbReference type="Pfam" id="PF16363"/>
    </source>
</evidence>
<dbReference type="Pfam" id="PF16363">
    <property type="entry name" value="GDP_Man_Dehyd"/>
    <property type="match status" value="1"/>
</dbReference>
<keyword evidence="13" id="KW-1185">Reference proteome</keyword>
<dbReference type="AlphaFoldDB" id="A0A5B0M658"/>
<dbReference type="SUPFAM" id="SSF51735">
    <property type="entry name" value="NAD(P)-binding Rossmann-fold domains"/>
    <property type="match status" value="1"/>
</dbReference>
<dbReference type="OrthoDB" id="9402762at2759"/>
<dbReference type="EMBL" id="VSWC01000196">
    <property type="protein sequence ID" value="KAA1066158.1"/>
    <property type="molecule type" value="Genomic_DNA"/>
</dbReference>